<name>A0A3A9JC94_9PROT</name>
<evidence type="ECO:0000313" key="2">
    <source>
        <dbReference type="EMBL" id="RMI14562.1"/>
    </source>
</evidence>
<evidence type="ECO:0000313" key="3">
    <source>
        <dbReference type="Proteomes" id="UP000274097"/>
    </source>
</evidence>
<dbReference type="PANTHER" id="PTHR12526:SF638">
    <property type="entry name" value="SPORE COAT PROTEIN SA"/>
    <property type="match status" value="1"/>
</dbReference>
<dbReference type="GO" id="GO:0016757">
    <property type="term" value="F:glycosyltransferase activity"/>
    <property type="evidence" value="ECO:0007669"/>
    <property type="project" value="TreeGrafter"/>
</dbReference>
<dbReference type="Proteomes" id="UP000274097">
    <property type="component" value="Unassembled WGS sequence"/>
</dbReference>
<organism evidence="1 4">
    <name type="scientific">Teichococcus wenyumeiae</name>
    <dbReference type="NCBI Taxonomy" id="2478470"/>
    <lineage>
        <taxon>Bacteria</taxon>
        <taxon>Pseudomonadati</taxon>
        <taxon>Pseudomonadota</taxon>
        <taxon>Alphaproteobacteria</taxon>
        <taxon>Acetobacterales</taxon>
        <taxon>Roseomonadaceae</taxon>
        <taxon>Roseomonas</taxon>
    </lineage>
</organism>
<dbReference type="SUPFAM" id="SSF53756">
    <property type="entry name" value="UDP-Glycosyltransferase/glycogen phosphorylase"/>
    <property type="match status" value="1"/>
</dbReference>
<dbReference type="InParanoid" id="A0A3A9JC94"/>
<keyword evidence="3" id="KW-1185">Reference proteome</keyword>
<comment type="caution">
    <text evidence="1">The sequence shown here is derived from an EMBL/GenBank/DDBJ whole genome shotgun (WGS) entry which is preliminary data.</text>
</comment>
<reference evidence="1 4" key="1">
    <citation type="submission" date="2018-09" db="EMBL/GenBank/DDBJ databases">
        <title>Roseomonas sp. nov., isolated from feces of Tibetan antelopes in the Qinghai-Tibet plateau, China.</title>
        <authorList>
            <person name="Tian Z."/>
        </authorList>
    </citation>
    <scope>NUCLEOTIDE SEQUENCE [LARGE SCALE GENOMIC DNA]</scope>
    <source>
        <strain evidence="2 3">Z23</strain>
        <strain evidence="1 4">Z24</strain>
    </source>
</reference>
<accession>A0A3A9JC94</accession>
<dbReference type="AlphaFoldDB" id="A0A3A9JC94"/>
<protein>
    <submittedName>
        <fullName evidence="1">Glycosyltransferase</fullName>
    </submittedName>
</protein>
<keyword evidence="1" id="KW-0808">Transferase</keyword>
<sequence length="395" mass="43659">MILLPPTTKYVVVTKEGDPLCRPARARLIWAANTAEATSLLGVPSLLAGGIDAFTFRIESAAGKFAAYRALETLYGVRSSFDVALLHHDAKASTWTAEGDFRRYVMPGAAVVHTRDPRIALSCVKRNTPYILEHHDEDYQNNFENWSDLKLSSPLCLAVVAITEEIGIRLARQGVPEQKIIILDSGVNATAALRRTAAATRWRQSLLKLPYKQLVVYTGGLQAERGIHDIMTAAAELTSTLFVLSGGHKSDIAECKRVMMARGLSNIRLFGYQNHEVVCELQQAADVLIFSRAAEGRGDITSPLKMFEYLLSGTPIVAADIPATTRWAKHDIAVQFYQPAKPASIAAALKKIANSFPFKQGGYEENIRAGHPYVWQERQRRLLEFVGHVPVKLTY</sequence>
<gene>
    <name evidence="1" type="ORF">D6Z83_26165</name>
    <name evidence="2" type="ORF">EBE87_27765</name>
</gene>
<dbReference type="Proteomes" id="UP000278036">
    <property type="component" value="Unassembled WGS sequence"/>
</dbReference>
<dbReference type="PANTHER" id="PTHR12526">
    <property type="entry name" value="GLYCOSYLTRANSFERASE"/>
    <property type="match status" value="1"/>
</dbReference>
<dbReference type="EMBL" id="RAQU01000317">
    <property type="protein sequence ID" value="RKK01216.1"/>
    <property type="molecule type" value="Genomic_DNA"/>
</dbReference>
<proteinExistence type="predicted"/>
<evidence type="ECO:0000313" key="4">
    <source>
        <dbReference type="Proteomes" id="UP000278036"/>
    </source>
</evidence>
<dbReference type="Pfam" id="PF13692">
    <property type="entry name" value="Glyco_trans_1_4"/>
    <property type="match status" value="1"/>
</dbReference>
<evidence type="ECO:0000313" key="1">
    <source>
        <dbReference type="EMBL" id="RKK01216.1"/>
    </source>
</evidence>
<dbReference type="Gene3D" id="3.40.50.2000">
    <property type="entry name" value="Glycogen Phosphorylase B"/>
    <property type="match status" value="1"/>
</dbReference>
<dbReference type="EMBL" id="RFLX01000103">
    <property type="protein sequence ID" value="RMI14562.1"/>
    <property type="molecule type" value="Genomic_DNA"/>
</dbReference>
<dbReference type="RefSeq" id="WP_120641036.1">
    <property type="nucleotide sequence ID" value="NZ_RFLX01000103.1"/>
</dbReference>